<dbReference type="Proteomes" id="UP001396334">
    <property type="component" value="Unassembled WGS sequence"/>
</dbReference>
<protein>
    <submittedName>
        <fullName evidence="1">Uncharacterized protein</fullName>
    </submittedName>
</protein>
<reference evidence="1 2" key="1">
    <citation type="journal article" date="2024" name="G3 (Bethesda)">
        <title>Genome assembly of Hibiscus sabdariffa L. provides insights into metabolisms of medicinal natural products.</title>
        <authorList>
            <person name="Kim T."/>
        </authorList>
    </citation>
    <scope>NUCLEOTIDE SEQUENCE [LARGE SCALE GENOMIC DNA]</scope>
    <source>
        <strain evidence="1">TK-2024</strain>
        <tissue evidence="1">Old leaves</tissue>
    </source>
</reference>
<dbReference type="EMBL" id="JBBPBN010000035">
    <property type="protein sequence ID" value="KAK9002074.1"/>
    <property type="molecule type" value="Genomic_DNA"/>
</dbReference>
<comment type="caution">
    <text evidence="1">The sequence shown here is derived from an EMBL/GenBank/DDBJ whole genome shotgun (WGS) entry which is preliminary data.</text>
</comment>
<evidence type="ECO:0000313" key="2">
    <source>
        <dbReference type="Proteomes" id="UP001396334"/>
    </source>
</evidence>
<accession>A0ABR2QN89</accession>
<evidence type="ECO:0000313" key="1">
    <source>
        <dbReference type="EMBL" id="KAK9002074.1"/>
    </source>
</evidence>
<sequence>MKLTSFHEKRLVGSMVLSQKIFLQDSICMPCPWLLSLGSDSHKLVMDSPPTFLIFFLDRDIHVPPYARTDRTTPVQAAQAP</sequence>
<proteinExistence type="predicted"/>
<gene>
    <name evidence="1" type="ORF">V6N11_024763</name>
</gene>
<keyword evidence="2" id="KW-1185">Reference proteome</keyword>
<name>A0ABR2QN89_9ROSI</name>
<organism evidence="1 2">
    <name type="scientific">Hibiscus sabdariffa</name>
    <name type="common">roselle</name>
    <dbReference type="NCBI Taxonomy" id="183260"/>
    <lineage>
        <taxon>Eukaryota</taxon>
        <taxon>Viridiplantae</taxon>
        <taxon>Streptophyta</taxon>
        <taxon>Embryophyta</taxon>
        <taxon>Tracheophyta</taxon>
        <taxon>Spermatophyta</taxon>
        <taxon>Magnoliopsida</taxon>
        <taxon>eudicotyledons</taxon>
        <taxon>Gunneridae</taxon>
        <taxon>Pentapetalae</taxon>
        <taxon>rosids</taxon>
        <taxon>malvids</taxon>
        <taxon>Malvales</taxon>
        <taxon>Malvaceae</taxon>
        <taxon>Malvoideae</taxon>
        <taxon>Hibiscus</taxon>
    </lineage>
</organism>